<dbReference type="HOGENOM" id="CLU_1605200_0_0_1"/>
<sequence length="166" mass="18914">MLFWWIGGEKNLTYGGVVVDLWCDGGFVWWWWLSGEREHQKRRSCFRGGYVVARGVWWWLMGGSVGFILVFKVAGAGFCGCFGVVLVVTSGGYVFCGFSSTNFVVDEVFKYTDVNWRATKSNWNVLENCFEFVKMACFAWDGALCKTLSNIYLLKFFMRFAGASPL</sequence>
<feature type="transmembrane region" description="Helical" evidence="1">
    <location>
        <begin position="67"/>
        <end position="88"/>
    </location>
</feature>
<dbReference type="EMBL" id="KL402813">
    <property type="protein sequence ID" value="KEH16818.1"/>
    <property type="molecule type" value="Genomic_DNA"/>
</dbReference>
<evidence type="ECO:0000313" key="3">
    <source>
        <dbReference type="EnsemblPlants" id="KEH16818"/>
    </source>
</evidence>
<keyword evidence="1" id="KW-0472">Membrane</keyword>
<reference evidence="3" key="3">
    <citation type="submission" date="2015-06" db="UniProtKB">
        <authorList>
            <consortium name="EnsemblPlants"/>
        </authorList>
    </citation>
    <scope>IDENTIFICATION</scope>
    <source>
        <strain evidence="3">cv. Jemalong A17</strain>
    </source>
</reference>
<evidence type="ECO:0000256" key="1">
    <source>
        <dbReference type="SAM" id="Phobius"/>
    </source>
</evidence>
<reference evidence="2 4" key="2">
    <citation type="journal article" date="2014" name="BMC Genomics">
        <title>An improved genome release (version Mt4.0) for the model legume Medicago truncatula.</title>
        <authorList>
            <person name="Tang H."/>
            <person name="Krishnakumar V."/>
            <person name="Bidwell S."/>
            <person name="Rosen B."/>
            <person name="Chan A."/>
            <person name="Zhou S."/>
            <person name="Gentzbittel L."/>
            <person name="Childs K.L."/>
            <person name="Yandell M."/>
            <person name="Gundlach H."/>
            <person name="Mayer K.F."/>
            <person name="Schwartz D.C."/>
            <person name="Town C.D."/>
        </authorList>
    </citation>
    <scope>GENOME REANNOTATION</scope>
    <source>
        <strain evidence="2">A17</strain>
        <strain evidence="3 4">cv. Jemalong A17</strain>
    </source>
</reference>
<feature type="transmembrane region" description="Helical" evidence="1">
    <location>
        <begin position="12"/>
        <end position="32"/>
    </location>
</feature>
<dbReference type="Proteomes" id="UP000002051">
    <property type="component" value="Unassembled WGS sequence"/>
</dbReference>
<dbReference type="AlphaFoldDB" id="A0A072TIT8"/>
<gene>
    <name evidence="2" type="ORF">MTR_0088s0040</name>
</gene>
<organism evidence="2 4">
    <name type="scientific">Medicago truncatula</name>
    <name type="common">Barrel medic</name>
    <name type="synonym">Medicago tribuloides</name>
    <dbReference type="NCBI Taxonomy" id="3880"/>
    <lineage>
        <taxon>Eukaryota</taxon>
        <taxon>Viridiplantae</taxon>
        <taxon>Streptophyta</taxon>
        <taxon>Embryophyta</taxon>
        <taxon>Tracheophyta</taxon>
        <taxon>Spermatophyta</taxon>
        <taxon>Magnoliopsida</taxon>
        <taxon>eudicotyledons</taxon>
        <taxon>Gunneridae</taxon>
        <taxon>Pentapetalae</taxon>
        <taxon>rosids</taxon>
        <taxon>fabids</taxon>
        <taxon>Fabales</taxon>
        <taxon>Fabaceae</taxon>
        <taxon>Papilionoideae</taxon>
        <taxon>50 kb inversion clade</taxon>
        <taxon>NPAAA clade</taxon>
        <taxon>Hologalegina</taxon>
        <taxon>IRL clade</taxon>
        <taxon>Trifolieae</taxon>
        <taxon>Medicago</taxon>
    </lineage>
</organism>
<dbReference type="EnsemblPlants" id="KEH16818">
    <property type="protein sequence ID" value="KEH16818"/>
    <property type="gene ID" value="MTR_0088s0040"/>
</dbReference>
<keyword evidence="4" id="KW-1185">Reference proteome</keyword>
<evidence type="ECO:0000313" key="2">
    <source>
        <dbReference type="EMBL" id="KEH16818.1"/>
    </source>
</evidence>
<protein>
    <submittedName>
        <fullName evidence="2">Transmembrane protein, putative</fullName>
    </submittedName>
</protein>
<proteinExistence type="predicted"/>
<keyword evidence="1 2" id="KW-0812">Transmembrane</keyword>
<name>A0A072TIT8_MEDTR</name>
<accession>A0A072TIT8</accession>
<evidence type="ECO:0000313" key="4">
    <source>
        <dbReference type="Proteomes" id="UP000002051"/>
    </source>
</evidence>
<reference evidence="2 4" key="1">
    <citation type="journal article" date="2011" name="Nature">
        <title>The Medicago genome provides insight into the evolution of rhizobial symbioses.</title>
        <authorList>
            <person name="Young N.D."/>
            <person name="Debelle F."/>
            <person name="Oldroyd G.E."/>
            <person name="Geurts R."/>
            <person name="Cannon S.B."/>
            <person name="Udvardi M.K."/>
            <person name="Benedito V.A."/>
            <person name="Mayer K.F."/>
            <person name="Gouzy J."/>
            <person name="Schoof H."/>
            <person name="Van de Peer Y."/>
            <person name="Proost S."/>
            <person name="Cook D.R."/>
            <person name="Meyers B.C."/>
            <person name="Spannagl M."/>
            <person name="Cheung F."/>
            <person name="De Mita S."/>
            <person name="Krishnakumar V."/>
            <person name="Gundlach H."/>
            <person name="Zhou S."/>
            <person name="Mudge J."/>
            <person name="Bharti A.K."/>
            <person name="Murray J.D."/>
            <person name="Naoumkina M.A."/>
            <person name="Rosen B."/>
            <person name="Silverstein K.A."/>
            <person name="Tang H."/>
            <person name="Rombauts S."/>
            <person name="Zhao P.X."/>
            <person name="Zhou P."/>
            <person name="Barbe V."/>
            <person name="Bardou P."/>
            <person name="Bechner M."/>
            <person name="Bellec A."/>
            <person name="Berger A."/>
            <person name="Berges H."/>
            <person name="Bidwell S."/>
            <person name="Bisseling T."/>
            <person name="Choisne N."/>
            <person name="Couloux A."/>
            <person name="Denny R."/>
            <person name="Deshpande S."/>
            <person name="Dai X."/>
            <person name="Doyle J.J."/>
            <person name="Dudez A.M."/>
            <person name="Farmer A.D."/>
            <person name="Fouteau S."/>
            <person name="Franken C."/>
            <person name="Gibelin C."/>
            <person name="Gish J."/>
            <person name="Goldstein S."/>
            <person name="Gonzalez A.J."/>
            <person name="Green P.J."/>
            <person name="Hallab A."/>
            <person name="Hartog M."/>
            <person name="Hua A."/>
            <person name="Humphray S.J."/>
            <person name="Jeong D.H."/>
            <person name="Jing Y."/>
            <person name="Jocker A."/>
            <person name="Kenton S.M."/>
            <person name="Kim D.J."/>
            <person name="Klee K."/>
            <person name="Lai H."/>
            <person name="Lang C."/>
            <person name="Lin S."/>
            <person name="Macmil S.L."/>
            <person name="Magdelenat G."/>
            <person name="Matthews L."/>
            <person name="McCorrison J."/>
            <person name="Monaghan E.L."/>
            <person name="Mun J.H."/>
            <person name="Najar F.Z."/>
            <person name="Nicholson C."/>
            <person name="Noirot C."/>
            <person name="O'Bleness M."/>
            <person name="Paule C.R."/>
            <person name="Poulain J."/>
            <person name="Prion F."/>
            <person name="Qin B."/>
            <person name="Qu C."/>
            <person name="Retzel E.F."/>
            <person name="Riddle C."/>
            <person name="Sallet E."/>
            <person name="Samain S."/>
            <person name="Samson N."/>
            <person name="Sanders I."/>
            <person name="Saurat O."/>
            <person name="Scarpelli C."/>
            <person name="Schiex T."/>
            <person name="Segurens B."/>
            <person name="Severin A.J."/>
            <person name="Sherrier D.J."/>
            <person name="Shi R."/>
            <person name="Sims S."/>
            <person name="Singer S.R."/>
            <person name="Sinharoy S."/>
            <person name="Sterck L."/>
            <person name="Viollet A."/>
            <person name="Wang B.B."/>
            <person name="Wang K."/>
            <person name="Wang M."/>
            <person name="Wang X."/>
            <person name="Warfsmann J."/>
            <person name="Weissenbach J."/>
            <person name="White D.D."/>
            <person name="White J.D."/>
            <person name="Wiley G.B."/>
            <person name="Wincker P."/>
            <person name="Xing Y."/>
            <person name="Yang L."/>
            <person name="Yao Z."/>
            <person name="Ying F."/>
            <person name="Zhai J."/>
            <person name="Zhou L."/>
            <person name="Zuber A."/>
            <person name="Denarie J."/>
            <person name="Dixon R.A."/>
            <person name="May G.D."/>
            <person name="Schwartz D.C."/>
            <person name="Rogers J."/>
            <person name="Quetier F."/>
            <person name="Town C.D."/>
            <person name="Roe B.A."/>
        </authorList>
    </citation>
    <scope>NUCLEOTIDE SEQUENCE [LARGE SCALE GENOMIC DNA]</scope>
    <source>
        <strain evidence="2">A17</strain>
        <strain evidence="3 4">cv. Jemalong A17</strain>
    </source>
</reference>
<keyword evidence="1" id="KW-1133">Transmembrane helix</keyword>